<protein>
    <submittedName>
        <fullName evidence="3">Jg21807 protein</fullName>
    </submittedName>
</protein>
<reference evidence="3" key="1">
    <citation type="submission" date="2022-03" db="EMBL/GenBank/DDBJ databases">
        <authorList>
            <person name="Lindestad O."/>
        </authorList>
    </citation>
    <scope>NUCLEOTIDE SEQUENCE</scope>
</reference>
<dbReference type="OrthoDB" id="269919at2759"/>
<organism evidence="3 4">
    <name type="scientific">Pararge aegeria aegeria</name>
    <dbReference type="NCBI Taxonomy" id="348720"/>
    <lineage>
        <taxon>Eukaryota</taxon>
        <taxon>Metazoa</taxon>
        <taxon>Ecdysozoa</taxon>
        <taxon>Arthropoda</taxon>
        <taxon>Hexapoda</taxon>
        <taxon>Insecta</taxon>
        <taxon>Pterygota</taxon>
        <taxon>Neoptera</taxon>
        <taxon>Endopterygota</taxon>
        <taxon>Lepidoptera</taxon>
        <taxon>Glossata</taxon>
        <taxon>Ditrysia</taxon>
        <taxon>Papilionoidea</taxon>
        <taxon>Nymphalidae</taxon>
        <taxon>Satyrinae</taxon>
        <taxon>Satyrini</taxon>
        <taxon>Parargina</taxon>
        <taxon>Pararge</taxon>
    </lineage>
</organism>
<dbReference type="InterPro" id="IPR042529">
    <property type="entry name" value="IF_2B-like_C"/>
</dbReference>
<proteinExistence type="inferred from homology"/>
<dbReference type="EMBL" id="CAKXAJ010006935">
    <property type="protein sequence ID" value="CAH2210222.1"/>
    <property type="molecule type" value="Genomic_DNA"/>
</dbReference>
<evidence type="ECO:0000313" key="4">
    <source>
        <dbReference type="Proteomes" id="UP000838756"/>
    </source>
</evidence>
<evidence type="ECO:0000256" key="2">
    <source>
        <dbReference type="RuleBase" id="RU003814"/>
    </source>
</evidence>
<dbReference type="AlphaFoldDB" id="A0A8S4QI99"/>
<evidence type="ECO:0000313" key="3">
    <source>
        <dbReference type="EMBL" id="CAH2210222.1"/>
    </source>
</evidence>
<dbReference type="SUPFAM" id="SSF100950">
    <property type="entry name" value="NagB/RpiA/CoA transferase-like"/>
    <property type="match status" value="1"/>
</dbReference>
<comment type="similarity">
    <text evidence="1 2">Belongs to the eIF-2B alpha/beta/delta subunits family.</text>
</comment>
<comment type="caution">
    <text evidence="3">The sequence shown here is derived from an EMBL/GenBank/DDBJ whole genome shotgun (WGS) entry which is preliminary data.</text>
</comment>
<evidence type="ECO:0000256" key="1">
    <source>
        <dbReference type="ARBA" id="ARBA00007251"/>
    </source>
</evidence>
<keyword evidence="4" id="KW-1185">Reference proteome</keyword>
<gene>
    <name evidence="3" type="primary">jg21807</name>
    <name evidence="3" type="ORF">PAEG_LOCUS2133</name>
</gene>
<dbReference type="Gene3D" id="3.40.50.10470">
    <property type="entry name" value="Translation initiation factor eif-2b, domain 2"/>
    <property type="match status" value="1"/>
</dbReference>
<dbReference type="Pfam" id="PF01008">
    <property type="entry name" value="IF-2B"/>
    <property type="match status" value="1"/>
</dbReference>
<dbReference type="InterPro" id="IPR000649">
    <property type="entry name" value="IF-2B-related"/>
</dbReference>
<sequence length="171" mass="19633">MKKNRGFVATLNNRGFSFIQVPLNQVSLYNIFVPQSVEGAGESLQRLVLATPSRRATLGPTAQDLREPIRDHIAEVIVLSPLYKLSPLHACDRQHFSTLAPAHKALPYMSFESAVARVICPQYDLVPHDHITLFITNLRRVNLILAWRHRPRRRFATLYDRIYVLYVDENT</sequence>
<name>A0A8S4QI99_9NEOP</name>
<accession>A0A8S4QI99</accession>
<dbReference type="InterPro" id="IPR037171">
    <property type="entry name" value="NagB/RpiA_transferase-like"/>
</dbReference>
<dbReference type="Proteomes" id="UP000838756">
    <property type="component" value="Unassembled WGS sequence"/>
</dbReference>